<dbReference type="InterPro" id="IPR050496">
    <property type="entry name" value="SNF2_RAD54_helicase_repair"/>
</dbReference>
<dbReference type="Pfam" id="PF00271">
    <property type="entry name" value="Helicase_C"/>
    <property type="match status" value="1"/>
</dbReference>
<dbReference type="SUPFAM" id="SSF52540">
    <property type="entry name" value="P-loop containing nucleoside triphosphate hydrolases"/>
    <property type="match status" value="1"/>
</dbReference>
<protein>
    <recommendedName>
        <fullName evidence="2">Helicase C-terminal domain-containing protein</fullName>
    </recommendedName>
</protein>
<dbReference type="InterPro" id="IPR027417">
    <property type="entry name" value="P-loop_NTPase"/>
</dbReference>
<evidence type="ECO:0000313" key="3">
    <source>
        <dbReference type="EMBL" id="PLA77624.1"/>
    </source>
</evidence>
<dbReference type="CDD" id="cd18793">
    <property type="entry name" value="SF2_C_SNF"/>
    <property type="match status" value="1"/>
</dbReference>
<organism evidence="3 4">
    <name type="scientific">Ligilactobacillus agilis</name>
    <dbReference type="NCBI Taxonomy" id="1601"/>
    <lineage>
        <taxon>Bacteria</taxon>
        <taxon>Bacillati</taxon>
        <taxon>Bacillota</taxon>
        <taxon>Bacilli</taxon>
        <taxon>Lactobacillales</taxon>
        <taxon>Lactobacillaceae</taxon>
        <taxon>Ligilactobacillus</taxon>
    </lineage>
</organism>
<dbReference type="GO" id="GO:0016787">
    <property type="term" value="F:hydrolase activity"/>
    <property type="evidence" value="ECO:0007669"/>
    <property type="project" value="UniProtKB-KW"/>
</dbReference>
<dbReference type="PROSITE" id="PS51194">
    <property type="entry name" value="HELICASE_CTER"/>
    <property type="match status" value="1"/>
</dbReference>
<dbReference type="InterPro" id="IPR001650">
    <property type="entry name" value="Helicase_C-like"/>
</dbReference>
<dbReference type="PANTHER" id="PTHR45629">
    <property type="entry name" value="SNF2/RAD54 FAMILY MEMBER"/>
    <property type="match status" value="1"/>
</dbReference>
<proteinExistence type="predicted"/>
<dbReference type="InterPro" id="IPR049730">
    <property type="entry name" value="SNF2/RAD54-like_C"/>
</dbReference>
<reference evidence="4" key="1">
    <citation type="submission" date="2017-12" db="EMBL/GenBank/DDBJ databases">
        <authorList>
            <person name="Christensen H."/>
        </authorList>
    </citation>
    <scope>NUCLEOTIDE SEQUENCE [LARGE SCALE GENOMIC DNA]</scope>
    <source>
        <strain evidence="4">268A</strain>
    </source>
</reference>
<dbReference type="PANTHER" id="PTHR45629:SF7">
    <property type="entry name" value="DNA EXCISION REPAIR PROTEIN ERCC-6-RELATED"/>
    <property type="match status" value="1"/>
</dbReference>
<dbReference type="SMART" id="SM00490">
    <property type="entry name" value="HELICc"/>
    <property type="match status" value="1"/>
</dbReference>
<evidence type="ECO:0000259" key="2">
    <source>
        <dbReference type="PROSITE" id="PS51194"/>
    </source>
</evidence>
<sequence length="111" mass="12500">MKLVDRFNNDQTQVFLISLKAGETGLNLVGADVVIHYDPWWNQVAQNQATDRAHRIGQEHKVTVYNLISKGTIEEKILEMQKNKQQLADNILGSDKVNSSNLSKEDLLGLP</sequence>
<feature type="domain" description="Helicase C-terminal" evidence="2">
    <location>
        <begin position="1"/>
        <end position="108"/>
    </location>
</feature>
<gene>
    <name evidence="3" type="ORF">CYR79_00100</name>
</gene>
<keyword evidence="1" id="KW-0378">Hydrolase</keyword>
<dbReference type="AlphaFoldDB" id="A0A2I2AE19"/>
<dbReference type="Gene3D" id="3.40.50.300">
    <property type="entry name" value="P-loop containing nucleotide triphosphate hydrolases"/>
    <property type="match status" value="1"/>
</dbReference>
<accession>A0A2I2AE19</accession>
<dbReference type="Proteomes" id="UP000234579">
    <property type="component" value="Unassembled WGS sequence"/>
</dbReference>
<name>A0A2I2AE19_9LACO</name>
<evidence type="ECO:0000313" key="4">
    <source>
        <dbReference type="Proteomes" id="UP000234579"/>
    </source>
</evidence>
<comment type="caution">
    <text evidence="3">The sequence shown here is derived from an EMBL/GenBank/DDBJ whole genome shotgun (WGS) entry which is preliminary data.</text>
</comment>
<dbReference type="EMBL" id="PKGI01000001">
    <property type="protein sequence ID" value="PLA77624.1"/>
    <property type="molecule type" value="Genomic_DNA"/>
</dbReference>
<evidence type="ECO:0000256" key="1">
    <source>
        <dbReference type="ARBA" id="ARBA00022801"/>
    </source>
</evidence>